<dbReference type="SMART" id="SM01209">
    <property type="entry name" value="GARS_A"/>
    <property type="match status" value="1"/>
</dbReference>
<organism evidence="17 18">
    <name type="scientific">Treponema putidum</name>
    <dbReference type="NCBI Taxonomy" id="221027"/>
    <lineage>
        <taxon>Bacteria</taxon>
        <taxon>Pseudomonadati</taxon>
        <taxon>Spirochaetota</taxon>
        <taxon>Spirochaetia</taxon>
        <taxon>Spirochaetales</taxon>
        <taxon>Treponemataceae</taxon>
        <taxon>Treponema</taxon>
    </lineage>
</organism>
<dbReference type="PROSITE" id="PS50975">
    <property type="entry name" value="ATP_GRASP"/>
    <property type="match status" value="1"/>
</dbReference>
<dbReference type="PANTHER" id="PTHR43472:SF1">
    <property type="entry name" value="PHOSPHORIBOSYLAMINE--GLYCINE LIGASE, CHLOROPLASTIC"/>
    <property type="match status" value="1"/>
</dbReference>
<keyword evidence="9 15" id="KW-0067">ATP-binding</keyword>
<dbReference type="GO" id="GO:0046872">
    <property type="term" value="F:metal ion binding"/>
    <property type="evidence" value="ECO:0007669"/>
    <property type="project" value="UniProtKB-KW"/>
</dbReference>
<sequence length="447" mass="48439">MNILLVGSGGREHAIALKLKESPSLGKLFIAPGNGGTAFLGENVPIKADDIEGLADFTLSASIDLVIAGPEVPLCLGLEDLIKEKAKAQNKKIAFFGPSKACARLEASKDFSKEMMSLLSIPTAKYSSFTDFQKAKKYIENLDYPFVIKADGLAAGKGVILPDSKEEGIAELKNIMIKKQFGTSGDKVVIEERLEGEEVSILAFSDGEKIAVMPPSQDHKRLKDNDEGPNTGGMGAYAPTPICSYKEAEKYAALTILPIIKEMKKRGTPYIGVLYAGLMLIKEGKGFAPKVLEYNCRFGDPETQVLMQLFDGDLALTMSSCAEGRLDKAMPKWKKGYAATVVLASEGYPLSSSKPVELSASELEGSTEMSVIHAGTTLKEGKILTAGGRVLCISSNDKSLQKAMDNIYAKIKTIHFPGVQYRKDIAKRGLEHLNQQPRCKRRGMLFS</sequence>
<evidence type="ECO:0000256" key="14">
    <source>
        <dbReference type="HAMAP-Rule" id="MF_00138"/>
    </source>
</evidence>
<evidence type="ECO:0000256" key="3">
    <source>
        <dbReference type="ARBA" id="ARBA00005174"/>
    </source>
</evidence>
<dbReference type="InterPro" id="IPR016185">
    <property type="entry name" value="PreATP-grasp_dom_sf"/>
</dbReference>
<evidence type="ECO:0000256" key="15">
    <source>
        <dbReference type="PROSITE-ProRule" id="PRU00409"/>
    </source>
</evidence>
<keyword evidence="6" id="KW-0479">Metal-binding</keyword>
<dbReference type="Gene3D" id="3.40.50.20">
    <property type="match status" value="1"/>
</dbReference>
<dbReference type="SUPFAM" id="SSF51246">
    <property type="entry name" value="Rudiment single hybrid motif"/>
    <property type="match status" value="1"/>
</dbReference>
<evidence type="ECO:0000256" key="11">
    <source>
        <dbReference type="ARBA" id="ARBA00038345"/>
    </source>
</evidence>
<evidence type="ECO:0000256" key="9">
    <source>
        <dbReference type="ARBA" id="ARBA00022840"/>
    </source>
</evidence>
<accession>A0AAE9SLJ1</accession>
<dbReference type="PROSITE" id="PS00184">
    <property type="entry name" value="GARS"/>
    <property type="match status" value="1"/>
</dbReference>
<dbReference type="InterPro" id="IPR020562">
    <property type="entry name" value="PRibGlycinamide_synth_N"/>
</dbReference>
<comment type="similarity">
    <text evidence="11 14">Belongs to the GARS family.</text>
</comment>
<evidence type="ECO:0000259" key="16">
    <source>
        <dbReference type="PROSITE" id="PS50975"/>
    </source>
</evidence>
<dbReference type="NCBIfam" id="TIGR00877">
    <property type="entry name" value="purD"/>
    <property type="match status" value="1"/>
</dbReference>
<dbReference type="Gene3D" id="3.30.470.20">
    <property type="entry name" value="ATP-grasp fold, B domain"/>
    <property type="match status" value="1"/>
</dbReference>
<dbReference type="EC" id="6.3.4.13" evidence="4 14"/>
<evidence type="ECO:0000256" key="13">
    <source>
        <dbReference type="ARBA" id="ARBA00042864"/>
    </source>
</evidence>
<evidence type="ECO:0000256" key="7">
    <source>
        <dbReference type="ARBA" id="ARBA00022741"/>
    </source>
</evidence>
<evidence type="ECO:0000256" key="2">
    <source>
        <dbReference type="ARBA" id="ARBA00001946"/>
    </source>
</evidence>
<dbReference type="SUPFAM" id="SSF56059">
    <property type="entry name" value="Glutathione synthetase ATP-binding domain-like"/>
    <property type="match status" value="1"/>
</dbReference>
<dbReference type="FunFam" id="3.30.1490.20:FF:000006">
    <property type="entry name" value="phosphoribosylamine--glycine ligase, chloroplastic-like"/>
    <property type="match status" value="1"/>
</dbReference>
<dbReference type="InterPro" id="IPR020561">
    <property type="entry name" value="PRibGlycinamid_synth_ATP-grasp"/>
</dbReference>
<dbReference type="InterPro" id="IPR020559">
    <property type="entry name" value="PRibGlycinamide_synth_CS"/>
</dbReference>
<dbReference type="InterPro" id="IPR011761">
    <property type="entry name" value="ATP-grasp"/>
</dbReference>
<dbReference type="InterPro" id="IPR000115">
    <property type="entry name" value="PRibGlycinamide_synth"/>
</dbReference>
<dbReference type="InterPro" id="IPR020560">
    <property type="entry name" value="PRibGlycinamide_synth_C-dom"/>
</dbReference>
<keyword evidence="5 14" id="KW-0436">Ligase</keyword>
<evidence type="ECO:0000313" key="18">
    <source>
        <dbReference type="Proteomes" id="UP001058682"/>
    </source>
</evidence>
<comment type="cofactor">
    <cofactor evidence="2">
        <name>Mg(2+)</name>
        <dbReference type="ChEBI" id="CHEBI:18420"/>
    </cofactor>
</comment>
<reference evidence="17" key="1">
    <citation type="submission" date="2019-04" db="EMBL/GenBank/DDBJ databases">
        <title>Whole genome sequencing of oral phylogroup 2 treponemes.</title>
        <authorList>
            <person name="Chan Y."/>
            <person name="Zeng H.H."/>
            <person name="Yu X.L."/>
            <person name="Leung W.K."/>
            <person name="Watt R.M."/>
        </authorList>
    </citation>
    <scope>NUCLEOTIDE SEQUENCE</scope>
    <source>
        <strain evidence="17">OMZ 835</strain>
    </source>
</reference>
<dbReference type="PANTHER" id="PTHR43472">
    <property type="entry name" value="PHOSPHORIBOSYLAMINE--GLYCINE LIGASE"/>
    <property type="match status" value="1"/>
</dbReference>
<dbReference type="EMBL" id="CP038804">
    <property type="protein sequence ID" value="UTY33724.1"/>
    <property type="molecule type" value="Genomic_DNA"/>
</dbReference>
<dbReference type="InterPro" id="IPR037123">
    <property type="entry name" value="PRibGlycinamide_synth_C_sf"/>
</dbReference>
<evidence type="ECO:0000256" key="12">
    <source>
        <dbReference type="ARBA" id="ARBA00042242"/>
    </source>
</evidence>
<dbReference type="InterPro" id="IPR011054">
    <property type="entry name" value="Rudment_hybrid_motif"/>
</dbReference>
<dbReference type="FunFam" id="3.30.470.20:FF:000018">
    <property type="entry name" value="Trifunctional purine biosynthetic protein adenosine-3"/>
    <property type="match status" value="1"/>
</dbReference>
<proteinExistence type="inferred from homology"/>
<dbReference type="GO" id="GO:0009113">
    <property type="term" value="P:purine nucleobase biosynthetic process"/>
    <property type="evidence" value="ECO:0007669"/>
    <property type="project" value="InterPro"/>
</dbReference>
<gene>
    <name evidence="14 17" type="primary">purD</name>
    <name evidence="17" type="ORF">E4N74_06665</name>
</gene>
<dbReference type="RefSeq" id="WP_255819320.1">
    <property type="nucleotide sequence ID" value="NZ_CP038804.1"/>
</dbReference>
<evidence type="ECO:0000313" key="17">
    <source>
        <dbReference type="EMBL" id="UTY33724.1"/>
    </source>
</evidence>
<dbReference type="GO" id="GO:0006189">
    <property type="term" value="P:'de novo' IMP biosynthetic process"/>
    <property type="evidence" value="ECO:0007669"/>
    <property type="project" value="UniProtKB-UniRule"/>
</dbReference>
<keyword evidence="7 15" id="KW-0547">Nucleotide-binding</keyword>
<evidence type="ECO:0000256" key="8">
    <source>
        <dbReference type="ARBA" id="ARBA00022755"/>
    </source>
</evidence>
<dbReference type="Gene3D" id="3.90.600.10">
    <property type="entry name" value="Phosphoribosylglycinamide synthetase, C-terminal domain"/>
    <property type="match status" value="1"/>
</dbReference>
<dbReference type="SMART" id="SM01210">
    <property type="entry name" value="GARS_C"/>
    <property type="match status" value="1"/>
</dbReference>
<evidence type="ECO:0000256" key="10">
    <source>
        <dbReference type="ARBA" id="ARBA00023211"/>
    </source>
</evidence>
<comment type="pathway">
    <text evidence="3 14">Purine metabolism; IMP biosynthesis via de novo pathway; N(1)-(5-phospho-D-ribosyl)glycinamide from 5-phospho-alpha-D-ribose 1-diphosphate: step 2/2.</text>
</comment>
<feature type="domain" description="ATP-grasp" evidence="16">
    <location>
        <begin position="113"/>
        <end position="323"/>
    </location>
</feature>
<keyword evidence="8 14" id="KW-0658">Purine biosynthesis</keyword>
<dbReference type="Pfam" id="PF01071">
    <property type="entry name" value="GARS_A"/>
    <property type="match status" value="1"/>
</dbReference>
<protein>
    <recommendedName>
        <fullName evidence="4 14">Phosphoribosylamine--glycine ligase</fullName>
        <ecNumber evidence="4 14">6.3.4.13</ecNumber>
    </recommendedName>
    <alternativeName>
        <fullName evidence="14">GARS</fullName>
    </alternativeName>
    <alternativeName>
        <fullName evidence="12 14">Glycinamide ribonucleotide synthetase</fullName>
    </alternativeName>
    <alternativeName>
        <fullName evidence="13 14">Phosphoribosylglycinamide synthetase</fullName>
    </alternativeName>
</protein>
<name>A0AAE9SLJ1_9SPIR</name>
<comment type="cofactor">
    <cofactor evidence="1">
        <name>Mn(2+)</name>
        <dbReference type="ChEBI" id="CHEBI:29035"/>
    </cofactor>
</comment>
<comment type="catalytic activity">
    <reaction evidence="14">
        <text>5-phospho-beta-D-ribosylamine + glycine + ATP = N(1)-(5-phospho-beta-D-ribosyl)glycinamide + ADP + phosphate + H(+)</text>
        <dbReference type="Rhea" id="RHEA:17453"/>
        <dbReference type="ChEBI" id="CHEBI:15378"/>
        <dbReference type="ChEBI" id="CHEBI:30616"/>
        <dbReference type="ChEBI" id="CHEBI:43474"/>
        <dbReference type="ChEBI" id="CHEBI:57305"/>
        <dbReference type="ChEBI" id="CHEBI:58681"/>
        <dbReference type="ChEBI" id="CHEBI:143788"/>
        <dbReference type="ChEBI" id="CHEBI:456216"/>
        <dbReference type="EC" id="6.3.4.13"/>
    </reaction>
</comment>
<evidence type="ECO:0000256" key="1">
    <source>
        <dbReference type="ARBA" id="ARBA00001936"/>
    </source>
</evidence>
<dbReference type="GO" id="GO:0005524">
    <property type="term" value="F:ATP binding"/>
    <property type="evidence" value="ECO:0007669"/>
    <property type="project" value="UniProtKB-UniRule"/>
</dbReference>
<dbReference type="SUPFAM" id="SSF52440">
    <property type="entry name" value="PreATP-grasp domain"/>
    <property type="match status" value="1"/>
</dbReference>
<evidence type="ECO:0000256" key="5">
    <source>
        <dbReference type="ARBA" id="ARBA00022598"/>
    </source>
</evidence>
<keyword evidence="10" id="KW-0464">Manganese</keyword>
<dbReference type="GO" id="GO:0004637">
    <property type="term" value="F:phosphoribosylamine-glycine ligase activity"/>
    <property type="evidence" value="ECO:0007669"/>
    <property type="project" value="UniProtKB-UniRule"/>
</dbReference>
<dbReference type="Gene3D" id="3.30.1490.20">
    <property type="entry name" value="ATP-grasp fold, A domain"/>
    <property type="match status" value="1"/>
</dbReference>
<dbReference type="Pfam" id="PF02844">
    <property type="entry name" value="GARS_N"/>
    <property type="match status" value="1"/>
</dbReference>
<dbReference type="Pfam" id="PF02843">
    <property type="entry name" value="GARS_C"/>
    <property type="match status" value="1"/>
</dbReference>
<evidence type="ECO:0000256" key="4">
    <source>
        <dbReference type="ARBA" id="ARBA00013255"/>
    </source>
</evidence>
<dbReference type="InterPro" id="IPR013815">
    <property type="entry name" value="ATP_grasp_subdomain_1"/>
</dbReference>
<evidence type="ECO:0000256" key="6">
    <source>
        <dbReference type="ARBA" id="ARBA00022723"/>
    </source>
</evidence>
<dbReference type="Proteomes" id="UP001058682">
    <property type="component" value="Chromosome"/>
</dbReference>
<dbReference type="HAMAP" id="MF_00138">
    <property type="entry name" value="GARS"/>
    <property type="match status" value="1"/>
</dbReference>
<dbReference type="AlphaFoldDB" id="A0AAE9SLJ1"/>